<gene>
    <name evidence="2" type="ORF">LEMA_uP088930.1</name>
</gene>
<proteinExistence type="predicted"/>
<feature type="compositionally biased region" description="Basic residues" evidence="1">
    <location>
        <begin position="56"/>
        <end position="74"/>
    </location>
</feature>
<dbReference type="Proteomes" id="UP000002668">
    <property type="component" value="Genome"/>
</dbReference>
<organism evidence="2 3">
    <name type="scientific">Leptosphaeria maculans (strain JN3 / isolate v23.1.3 / race Av1-4-5-6-7-8)</name>
    <name type="common">Blackleg fungus</name>
    <name type="synonym">Phoma lingam</name>
    <dbReference type="NCBI Taxonomy" id="985895"/>
    <lineage>
        <taxon>Eukaryota</taxon>
        <taxon>Fungi</taxon>
        <taxon>Dikarya</taxon>
        <taxon>Ascomycota</taxon>
        <taxon>Pezizomycotina</taxon>
        <taxon>Dothideomycetes</taxon>
        <taxon>Pleosporomycetidae</taxon>
        <taxon>Pleosporales</taxon>
        <taxon>Pleosporineae</taxon>
        <taxon>Leptosphaeriaceae</taxon>
        <taxon>Plenodomus</taxon>
        <taxon>Plenodomus lingam/Leptosphaeria maculans species complex</taxon>
    </lineage>
</organism>
<feature type="compositionally biased region" description="Pro residues" evidence="1">
    <location>
        <begin position="36"/>
        <end position="48"/>
    </location>
</feature>
<dbReference type="InParanoid" id="E5A7Q9"/>
<accession>E5A7Q9</accession>
<name>E5A7Q9_LEPMJ</name>
<dbReference type="EMBL" id="FP929136">
    <property type="protein sequence ID" value="CBX99654.1"/>
    <property type="molecule type" value="Genomic_DNA"/>
</dbReference>
<feature type="region of interest" description="Disordered" evidence="1">
    <location>
        <begin position="1"/>
        <end position="74"/>
    </location>
</feature>
<dbReference type="HOGENOM" id="CLU_2688271_0_0_1"/>
<dbReference type="AlphaFoldDB" id="E5A7Q9"/>
<evidence type="ECO:0000313" key="3">
    <source>
        <dbReference type="Proteomes" id="UP000002668"/>
    </source>
</evidence>
<keyword evidence="3" id="KW-1185">Reference proteome</keyword>
<dbReference type="VEuPathDB" id="FungiDB:LEMA_uP088930.1"/>
<evidence type="ECO:0000313" key="2">
    <source>
        <dbReference type="EMBL" id="CBX99654.1"/>
    </source>
</evidence>
<feature type="compositionally biased region" description="Low complexity" evidence="1">
    <location>
        <begin position="15"/>
        <end position="25"/>
    </location>
</feature>
<reference evidence="3" key="1">
    <citation type="journal article" date="2011" name="Nat. Commun.">
        <title>Effector diversification within compartments of the Leptosphaeria maculans genome affected by Repeat-Induced Point mutations.</title>
        <authorList>
            <person name="Rouxel T."/>
            <person name="Grandaubert J."/>
            <person name="Hane J.K."/>
            <person name="Hoede C."/>
            <person name="van de Wouw A.P."/>
            <person name="Couloux A."/>
            <person name="Dominguez V."/>
            <person name="Anthouard V."/>
            <person name="Bally P."/>
            <person name="Bourras S."/>
            <person name="Cozijnsen A.J."/>
            <person name="Ciuffetti L.M."/>
            <person name="Degrave A."/>
            <person name="Dilmaghani A."/>
            <person name="Duret L."/>
            <person name="Fudal I."/>
            <person name="Goodwin S.B."/>
            <person name="Gout L."/>
            <person name="Glaser N."/>
            <person name="Linglin J."/>
            <person name="Kema G.H.J."/>
            <person name="Lapalu N."/>
            <person name="Lawrence C.B."/>
            <person name="May K."/>
            <person name="Meyer M."/>
            <person name="Ollivier B."/>
            <person name="Poulain J."/>
            <person name="Schoch C.L."/>
            <person name="Simon A."/>
            <person name="Spatafora J.W."/>
            <person name="Stachowiak A."/>
            <person name="Turgeon B.G."/>
            <person name="Tyler B.M."/>
            <person name="Vincent D."/>
            <person name="Weissenbach J."/>
            <person name="Amselem J."/>
            <person name="Quesneville H."/>
            <person name="Oliver R.P."/>
            <person name="Wincker P."/>
            <person name="Balesdent M.-H."/>
            <person name="Howlett B.J."/>
        </authorList>
    </citation>
    <scope>NUCLEOTIDE SEQUENCE [LARGE SCALE GENOMIC DNA]</scope>
    <source>
        <strain evidence="3">JN3 / isolate v23.1.3 / race Av1-4-5-6-7-8</strain>
    </source>
</reference>
<evidence type="ECO:0000256" key="1">
    <source>
        <dbReference type="SAM" id="MobiDB-lite"/>
    </source>
</evidence>
<sequence>MLEYHHYPNPRKKTPTSTPSTPSHPSRTRFHTNPISIPPKPQPSPQAPAPAVRRAQEKRKHRLGALKSRCAPRG</sequence>
<protein>
    <submittedName>
        <fullName evidence="2">Uncharacterized protein</fullName>
    </submittedName>
</protein>